<dbReference type="InterPro" id="IPR005155">
    <property type="entry name" value="UPF0113_PUA"/>
</dbReference>
<organism evidence="2 3">
    <name type="scientific">Heterorhabditis bacteriophora</name>
    <name type="common">Entomopathogenic nematode worm</name>
    <dbReference type="NCBI Taxonomy" id="37862"/>
    <lineage>
        <taxon>Eukaryota</taxon>
        <taxon>Metazoa</taxon>
        <taxon>Ecdysozoa</taxon>
        <taxon>Nematoda</taxon>
        <taxon>Chromadorea</taxon>
        <taxon>Rhabditida</taxon>
        <taxon>Rhabditina</taxon>
        <taxon>Rhabditomorpha</taxon>
        <taxon>Strongyloidea</taxon>
        <taxon>Heterorhabditidae</taxon>
        <taxon>Heterorhabditis</taxon>
    </lineage>
</organism>
<feature type="transmembrane region" description="Helical" evidence="1">
    <location>
        <begin position="46"/>
        <end position="65"/>
    </location>
</feature>
<dbReference type="Proteomes" id="UP000095283">
    <property type="component" value="Unplaced"/>
</dbReference>
<dbReference type="Gene3D" id="2.30.130.10">
    <property type="entry name" value="PUA domain"/>
    <property type="match status" value="1"/>
</dbReference>
<dbReference type="InterPro" id="IPR036974">
    <property type="entry name" value="PUA_sf"/>
</dbReference>
<reference evidence="3" key="1">
    <citation type="submission" date="2016-11" db="UniProtKB">
        <authorList>
            <consortium name="WormBaseParasite"/>
        </authorList>
    </citation>
    <scope>IDENTIFICATION</scope>
</reference>
<accession>A0A1I7WTV2</accession>
<keyword evidence="1" id="KW-0812">Transmembrane</keyword>
<keyword evidence="1" id="KW-0472">Membrane</keyword>
<proteinExistence type="predicted"/>
<evidence type="ECO:0000313" key="3">
    <source>
        <dbReference type="WBParaSite" id="Hba_08610"/>
    </source>
</evidence>
<dbReference type="WBParaSite" id="Hba_08610">
    <property type="protein sequence ID" value="Hba_08610"/>
    <property type="gene ID" value="Hba_08610"/>
</dbReference>
<evidence type="ECO:0000313" key="2">
    <source>
        <dbReference type="Proteomes" id="UP000095283"/>
    </source>
</evidence>
<sequence length="68" mass="7749">MGDCEDRFIFRFGVSAKSTADCKRADPTAIVVLHQSDLGEYLRNEIVRTVNCYLFLAISVMLLFLDFI</sequence>
<keyword evidence="1" id="KW-1133">Transmembrane helix</keyword>
<dbReference type="AlphaFoldDB" id="A0A1I7WTV2"/>
<keyword evidence="2" id="KW-1185">Reference proteome</keyword>
<evidence type="ECO:0000256" key="1">
    <source>
        <dbReference type="SAM" id="Phobius"/>
    </source>
</evidence>
<dbReference type="CDD" id="cd21151">
    <property type="entry name" value="PUA_Nip7-like"/>
    <property type="match status" value="1"/>
</dbReference>
<name>A0A1I7WTV2_HETBA</name>
<protein>
    <submittedName>
        <fullName evidence="3">Uncharacterized protein</fullName>
    </submittedName>
</protein>
<dbReference type="GO" id="GO:0003723">
    <property type="term" value="F:RNA binding"/>
    <property type="evidence" value="ECO:0007669"/>
    <property type="project" value="InterPro"/>
</dbReference>